<evidence type="ECO:0000313" key="2">
    <source>
        <dbReference type="EMBL" id="KAF2840124.1"/>
    </source>
</evidence>
<protein>
    <recommendedName>
        <fullName evidence="4">Extracellular membrane protein CFEM domain-containing protein</fullName>
    </recommendedName>
</protein>
<reference evidence="2" key="1">
    <citation type="journal article" date="2020" name="Stud. Mycol.">
        <title>101 Dothideomycetes genomes: a test case for predicting lifestyles and emergence of pathogens.</title>
        <authorList>
            <person name="Haridas S."/>
            <person name="Albert R."/>
            <person name="Binder M."/>
            <person name="Bloem J."/>
            <person name="Labutti K."/>
            <person name="Salamov A."/>
            <person name="Andreopoulos B."/>
            <person name="Baker S."/>
            <person name="Barry K."/>
            <person name="Bills G."/>
            <person name="Bluhm B."/>
            <person name="Cannon C."/>
            <person name="Castanera R."/>
            <person name="Culley D."/>
            <person name="Daum C."/>
            <person name="Ezra D."/>
            <person name="Gonzalez J."/>
            <person name="Henrissat B."/>
            <person name="Kuo A."/>
            <person name="Liang C."/>
            <person name="Lipzen A."/>
            <person name="Lutzoni F."/>
            <person name="Magnuson J."/>
            <person name="Mondo S."/>
            <person name="Nolan M."/>
            <person name="Ohm R."/>
            <person name="Pangilinan J."/>
            <person name="Park H.-J."/>
            <person name="Ramirez L."/>
            <person name="Alfaro M."/>
            <person name="Sun H."/>
            <person name="Tritt A."/>
            <person name="Yoshinaga Y."/>
            <person name="Zwiers L.-H."/>
            <person name="Turgeon B."/>
            <person name="Goodwin S."/>
            <person name="Spatafora J."/>
            <person name="Crous P."/>
            <person name="Grigoriev I."/>
        </authorList>
    </citation>
    <scope>NUCLEOTIDE SEQUENCE</scope>
    <source>
        <strain evidence="2">CBS 101060</strain>
    </source>
</reference>
<organism evidence="2 3">
    <name type="scientific">Patellaria atrata CBS 101060</name>
    <dbReference type="NCBI Taxonomy" id="1346257"/>
    <lineage>
        <taxon>Eukaryota</taxon>
        <taxon>Fungi</taxon>
        <taxon>Dikarya</taxon>
        <taxon>Ascomycota</taxon>
        <taxon>Pezizomycotina</taxon>
        <taxon>Dothideomycetes</taxon>
        <taxon>Dothideomycetes incertae sedis</taxon>
        <taxon>Patellariales</taxon>
        <taxon>Patellariaceae</taxon>
        <taxon>Patellaria</taxon>
    </lineage>
</organism>
<keyword evidence="1" id="KW-0732">Signal</keyword>
<comment type="caution">
    <text evidence="2">The sequence shown here is derived from an EMBL/GenBank/DDBJ whole genome shotgun (WGS) entry which is preliminary data.</text>
</comment>
<proteinExistence type="predicted"/>
<dbReference type="OrthoDB" id="4843554at2759"/>
<dbReference type="EMBL" id="MU006093">
    <property type="protein sequence ID" value="KAF2840124.1"/>
    <property type="molecule type" value="Genomic_DNA"/>
</dbReference>
<sequence length="182" mass="18569">MQFKKIFALTALLSFAVTQDIDNDDVPNQCRAICAPVVTLTQRCDRENDDNDSGFLNCVCNATGSSSEIPTCEACVANFDNDGADNDVNDLIRSCTFTRMSYTSGLESATSTGASTMPTTSGSLSTNSAALSSILDAASSTLAEVTSRLNAADPTSTGAGAATALPVVGAGAGFVLAVVGML</sequence>
<feature type="chain" id="PRO_5040327879" description="Extracellular membrane protein CFEM domain-containing protein" evidence="1">
    <location>
        <begin position="19"/>
        <end position="182"/>
    </location>
</feature>
<evidence type="ECO:0000256" key="1">
    <source>
        <dbReference type="SAM" id="SignalP"/>
    </source>
</evidence>
<evidence type="ECO:0008006" key="4">
    <source>
        <dbReference type="Google" id="ProtNLM"/>
    </source>
</evidence>
<dbReference type="AlphaFoldDB" id="A0A9P4SD07"/>
<gene>
    <name evidence="2" type="ORF">M501DRAFT_931727</name>
</gene>
<evidence type="ECO:0000313" key="3">
    <source>
        <dbReference type="Proteomes" id="UP000799429"/>
    </source>
</evidence>
<accession>A0A9P4SD07</accession>
<dbReference type="Proteomes" id="UP000799429">
    <property type="component" value="Unassembled WGS sequence"/>
</dbReference>
<name>A0A9P4SD07_9PEZI</name>
<feature type="signal peptide" evidence="1">
    <location>
        <begin position="1"/>
        <end position="18"/>
    </location>
</feature>
<keyword evidence="3" id="KW-1185">Reference proteome</keyword>